<proteinExistence type="predicted"/>
<dbReference type="EMBL" id="JXXN02008986">
    <property type="protein sequence ID" value="THD18713.1"/>
    <property type="molecule type" value="Genomic_DNA"/>
</dbReference>
<organism evidence="1 2">
    <name type="scientific">Fasciola hepatica</name>
    <name type="common">Liver fluke</name>
    <dbReference type="NCBI Taxonomy" id="6192"/>
    <lineage>
        <taxon>Eukaryota</taxon>
        <taxon>Metazoa</taxon>
        <taxon>Spiralia</taxon>
        <taxon>Lophotrochozoa</taxon>
        <taxon>Platyhelminthes</taxon>
        <taxon>Trematoda</taxon>
        <taxon>Digenea</taxon>
        <taxon>Plagiorchiida</taxon>
        <taxon>Echinostomata</taxon>
        <taxon>Echinostomatoidea</taxon>
        <taxon>Fasciolidae</taxon>
        <taxon>Fasciola</taxon>
    </lineage>
</organism>
<dbReference type="AlphaFoldDB" id="A0A4E0QUN6"/>
<evidence type="ECO:0000313" key="1">
    <source>
        <dbReference type="EMBL" id="THD18713.1"/>
    </source>
</evidence>
<sequence>MFRHKVIQSFVNLFKSRTCYLLSYSNHPVYRFQLKRKTIFHLCQFFVYLHSRPRKFTFQCLLEQLPSTKTENKTSDQTQSYTIWCSFVWHILQKIYSSIGKVQNCRIFIHKSTQTFDTASVPCIKQYTSYQKEDAHFQNN</sequence>
<keyword evidence="2" id="KW-1185">Reference proteome</keyword>
<evidence type="ECO:0000313" key="2">
    <source>
        <dbReference type="Proteomes" id="UP000230066"/>
    </source>
</evidence>
<name>A0A4E0QUN6_FASHE</name>
<gene>
    <name evidence="1" type="ORF">D915_010623</name>
</gene>
<comment type="caution">
    <text evidence="1">The sequence shown here is derived from an EMBL/GenBank/DDBJ whole genome shotgun (WGS) entry which is preliminary data.</text>
</comment>
<accession>A0A4E0QUN6</accession>
<dbReference type="Proteomes" id="UP000230066">
    <property type="component" value="Unassembled WGS sequence"/>
</dbReference>
<reference evidence="1" key="1">
    <citation type="submission" date="2019-03" db="EMBL/GenBank/DDBJ databases">
        <title>Improved annotation for the trematode Fasciola hepatica.</title>
        <authorList>
            <person name="Choi Y.-J."/>
            <person name="Martin J."/>
            <person name="Mitreva M."/>
        </authorList>
    </citation>
    <scope>NUCLEOTIDE SEQUENCE [LARGE SCALE GENOMIC DNA]</scope>
</reference>
<protein>
    <submittedName>
        <fullName evidence="1">Uncharacterized protein</fullName>
    </submittedName>
</protein>